<dbReference type="InterPro" id="IPR038607">
    <property type="entry name" value="PhoD-like_sf"/>
</dbReference>
<evidence type="ECO:0000313" key="4">
    <source>
        <dbReference type="EMBL" id="QIN80472.1"/>
    </source>
</evidence>
<dbReference type="CDD" id="cd07389">
    <property type="entry name" value="MPP_PhoD"/>
    <property type="match status" value="1"/>
</dbReference>
<feature type="domain" description="Phospholipase D N-terminal" evidence="3">
    <location>
        <begin position="61"/>
        <end position="156"/>
    </location>
</feature>
<accession>A0A6G8Q1W8</accession>
<keyword evidence="5" id="KW-1185">Reference proteome</keyword>
<feature type="region of interest" description="Disordered" evidence="1">
    <location>
        <begin position="531"/>
        <end position="575"/>
    </location>
</feature>
<dbReference type="InterPro" id="IPR052900">
    <property type="entry name" value="Phospholipid_Metab_Enz"/>
</dbReference>
<feature type="compositionally biased region" description="Basic and acidic residues" evidence="1">
    <location>
        <begin position="554"/>
        <end position="569"/>
    </location>
</feature>
<dbReference type="PANTHER" id="PTHR43606">
    <property type="entry name" value="PHOSPHATASE, PUTATIVE (AFU_ORTHOLOGUE AFUA_6G08710)-RELATED"/>
    <property type="match status" value="1"/>
</dbReference>
<dbReference type="InterPro" id="IPR006311">
    <property type="entry name" value="TAT_signal"/>
</dbReference>
<feature type="domain" description="PhoD-like phosphatase metallophosphatase" evidence="2">
    <location>
        <begin position="169"/>
        <end position="507"/>
    </location>
</feature>
<dbReference type="NCBIfam" id="TIGR01409">
    <property type="entry name" value="TAT_signal_seq"/>
    <property type="match status" value="1"/>
</dbReference>
<dbReference type="Pfam" id="PF16655">
    <property type="entry name" value="PhoD_N"/>
    <property type="match status" value="1"/>
</dbReference>
<dbReference type="EMBL" id="CP045121">
    <property type="protein sequence ID" value="QIN80472.1"/>
    <property type="molecule type" value="Genomic_DNA"/>
</dbReference>
<dbReference type="PROSITE" id="PS51318">
    <property type="entry name" value="TAT"/>
    <property type="match status" value="1"/>
</dbReference>
<organism evidence="4 5">
    <name type="scientific">Rubrobacter marinus</name>
    <dbReference type="NCBI Taxonomy" id="2653852"/>
    <lineage>
        <taxon>Bacteria</taxon>
        <taxon>Bacillati</taxon>
        <taxon>Actinomycetota</taxon>
        <taxon>Rubrobacteria</taxon>
        <taxon>Rubrobacterales</taxon>
        <taxon>Rubrobacteraceae</taxon>
        <taxon>Rubrobacter</taxon>
    </lineage>
</organism>
<sequence length="575" mass="64535">MGISGNWEHRRVESVSRMGEIDRRTFVKLSGASAAALILGFGPFTEQVWAAPRFSDYPFKLGVASGDPAPDGVVLWTRLAPDPLNGGGMPDKKVPVQWQVASDEGFGSVVREGTEFARPELAHSVHVEVEGLDPGREYYYRFKAGPELSPVGRTKTTPAAGATVAGMSFAFASCQQYEHGYFTAYRRMSEEDLDLVVHLGDYIYEYGPNEYIAPGGNVRNHVGPEITTLPDYRRRHAQYRTDEDLQAAHAAFPWVVTWDDHEVENNYADEIPERNQSVAAFIRRRAAAYQAYYEHMPLRRASVPTGPDMLLYRRIAYGNLAEFNVMDTRQYRDDQANNDGTKPPNAQSEDPNRTLTGAEQERWLFDGISASRARWNILAQQVFFAQRDFDFGDGKRFSMDSWDGYGGSQNRVTDFLASQDPQKNPVVLTGDVHASWANEILTNFDDPGSRPVGVEFVGTSITSGGDGSDLRADTAQTLEENPHIKFFNNYRGYVRCSLTPEEWRADYRVLPYVKQPGAPVTTRASFVVESGNPRLQTADTNRVPNAARFSPEVEASRIEAQEEAAEKQERKRRRR</sequence>
<dbReference type="Gene3D" id="3.60.21.70">
    <property type="entry name" value="PhoD-like phosphatase"/>
    <property type="match status" value="1"/>
</dbReference>
<dbReference type="InterPro" id="IPR018946">
    <property type="entry name" value="PhoD-like_MPP"/>
</dbReference>
<name>A0A6G8Q1W8_9ACTN</name>
<dbReference type="Pfam" id="PF09423">
    <property type="entry name" value="PhoD"/>
    <property type="match status" value="1"/>
</dbReference>
<feature type="compositionally biased region" description="Polar residues" evidence="1">
    <location>
        <begin position="533"/>
        <end position="543"/>
    </location>
</feature>
<dbReference type="InterPro" id="IPR019546">
    <property type="entry name" value="TAT_signal_bac_arc"/>
</dbReference>
<dbReference type="SUPFAM" id="SSF56300">
    <property type="entry name" value="Metallo-dependent phosphatases"/>
    <property type="match status" value="1"/>
</dbReference>
<dbReference type="KEGG" id="rmar:GBA65_20310"/>
<protein>
    <submittedName>
        <fullName evidence="4">Twin-arginine translocation signal domain-containing protein</fullName>
    </submittedName>
</protein>
<evidence type="ECO:0000313" key="5">
    <source>
        <dbReference type="Proteomes" id="UP000502706"/>
    </source>
</evidence>
<feature type="compositionally biased region" description="Polar residues" evidence="1">
    <location>
        <begin position="337"/>
        <end position="355"/>
    </location>
</feature>
<dbReference type="Gene3D" id="2.60.40.380">
    <property type="entry name" value="Purple acid phosphatase-like, N-terminal"/>
    <property type="match status" value="1"/>
</dbReference>
<evidence type="ECO:0000259" key="2">
    <source>
        <dbReference type="Pfam" id="PF09423"/>
    </source>
</evidence>
<dbReference type="AlphaFoldDB" id="A0A6G8Q1W8"/>
<dbReference type="InterPro" id="IPR029052">
    <property type="entry name" value="Metallo-depent_PP-like"/>
</dbReference>
<gene>
    <name evidence="4" type="ORF">GBA65_20310</name>
</gene>
<reference evidence="4 5" key="1">
    <citation type="submission" date="2019-10" db="EMBL/GenBank/DDBJ databases">
        <title>Rubrobacter sp nov SCSIO 52915 isolated from a deep-sea sediment in the South China Sea.</title>
        <authorList>
            <person name="Chen R.W."/>
        </authorList>
    </citation>
    <scope>NUCLEOTIDE SEQUENCE [LARGE SCALE GENOMIC DNA]</scope>
    <source>
        <strain evidence="4 5">SCSIO 52915</strain>
    </source>
</reference>
<proteinExistence type="predicted"/>
<feature type="region of interest" description="Disordered" evidence="1">
    <location>
        <begin position="333"/>
        <end position="355"/>
    </location>
</feature>
<dbReference type="PANTHER" id="PTHR43606:SF2">
    <property type="entry name" value="ALKALINE PHOSPHATASE FAMILY PROTEIN (AFU_ORTHOLOGUE AFUA_5G03860)"/>
    <property type="match status" value="1"/>
</dbReference>
<dbReference type="InterPro" id="IPR032093">
    <property type="entry name" value="PhoD_N"/>
</dbReference>
<evidence type="ECO:0000256" key="1">
    <source>
        <dbReference type="SAM" id="MobiDB-lite"/>
    </source>
</evidence>
<evidence type="ECO:0000259" key="3">
    <source>
        <dbReference type="Pfam" id="PF16655"/>
    </source>
</evidence>
<dbReference type="Proteomes" id="UP000502706">
    <property type="component" value="Chromosome"/>
</dbReference>